<dbReference type="OrthoDB" id="2440697at2759"/>
<sequence>MFGNETTSYKSESCNKSNNHNFDNIDTFILDKISFDKARIFAENEEICYNTFLKKDDEFEVNSAFSTEIESISTLSCNESIELQDDNSICIVGKNVQSDSEHRTRYICSQCFNKHDSHFYKHIGSRKNHSFFYKENYTNDITEMLQVFGNWILQTATMEVQHSMKLVNFFLLKIIFKIGQVDLFTHSNKCFGFMPETSKKLLYYILSSLSHKPKMMSSLYAILYLAGVISHSQNYEYQLEKICLNESKSENRLIREKNV</sequence>
<accession>A0A9N9HJF2</accession>
<dbReference type="Proteomes" id="UP000789759">
    <property type="component" value="Unassembled WGS sequence"/>
</dbReference>
<name>A0A9N9HJF2_9GLOM</name>
<proteinExistence type="predicted"/>
<evidence type="ECO:0000313" key="2">
    <source>
        <dbReference type="Proteomes" id="UP000789759"/>
    </source>
</evidence>
<comment type="caution">
    <text evidence="1">The sequence shown here is derived from an EMBL/GenBank/DDBJ whole genome shotgun (WGS) entry which is preliminary data.</text>
</comment>
<keyword evidence="2" id="KW-1185">Reference proteome</keyword>
<dbReference type="AlphaFoldDB" id="A0A9N9HJF2"/>
<reference evidence="1" key="1">
    <citation type="submission" date="2021-06" db="EMBL/GenBank/DDBJ databases">
        <authorList>
            <person name="Kallberg Y."/>
            <person name="Tangrot J."/>
            <person name="Rosling A."/>
        </authorList>
    </citation>
    <scope>NUCLEOTIDE SEQUENCE</scope>
    <source>
        <strain evidence="1">FL966</strain>
    </source>
</reference>
<gene>
    <name evidence="1" type="ORF">CPELLU_LOCUS10659</name>
</gene>
<organism evidence="1 2">
    <name type="scientific">Cetraspora pellucida</name>
    <dbReference type="NCBI Taxonomy" id="1433469"/>
    <lineage>
        <taxon>Eukaryota</taxon>
        <taxon>Fungi</taxon>
        <taxon>Fungi incertae sedis</taxon>
        <taxon>Mucoromycota</taxon>
        <taxon>Glomeromycotina</taxon>
        <taxon>Glomeromycetes</taxon>
        <taxon>Diversisporales</taxon>
        <taxon>Gigasporaceae</taxon>
        <taxon>Cetraspora</taxon>
    </lineage>
</organism>
<dbReference type="EMBL" id="CAJVQA010008889">
    <property type="protein sequence ID" value="CAG8678637.1"/>
    <property type="molecule type" value="Genomic_DNA"/>
</dbReference>
<evidence type="ECO:0000313" key="1">
    <source>
        <dbReference type="EMBL" id="CAG8678637.1"/>
    </source>
</evidence>
<protein>
    <submittedName>
        <fullName evidence="1">24927_t:CDS:1</fullName>
    </submittedName>
</protein>